<dbReference type="CTD" id="4190"/>
<evidence type="ECO:0000256" key="4">
    <source>
        <dbReference type="ARBA" id="ARBA00023002"/>
    </source>
</evidence>
<dbReference type="AlphaFoldDB" id="A0A6J1TGN1"/>
<dbReference type="Pfam" id="PF00056">
    <property type="entry name" value="Ldh_1_N"/>
    <property type="match status" value="1"/>
</dbReference>
<dbReference type="Proteomes" id="UP000504606">
    <property type="component" value="Unplaced"/>
</dbReference>
<evidence type="ECO:0000256" key="3">
    <source>
        <dbReference type="ARBA" id="ARBA00019899"/>
    </source>
</evidence>
<dbReference type="InterPro" id="IPR011274">
    <property type="entry name" value="Malate_DH_NAD-dep_euk"/>
</dbReference>
<dbReference type="InterPro" id="IPR001236">
    <property type="entry name" value="Lactate/malate_DH_N"/>
</dbReference>
<evidence type="ECO:0000256" key="1">
    <source>
        <dbReference type="ARBA" id="ARBA00009613"/>
    </source>
</evidence>
<dbReference type="SUPFAM" id="SSF56327">
    <property type="entry name" value="LDH C-terminal domain-like"/>
    <property type="match status" value="1"/>
</dbReference>
<dbReference type="InterPro" id="IPR015955">
    <property type="entry name" value="Lactate_DH/Glyco_Ohase_4_C"/>
</dbReference>
<sequence length="407" mass="43628">MIFSGNSPSYSGHTCGDNGSACFISEVGVYPHFLLAEENKFRQDTKSSGSPLTGIRPQFITPACRGSISLSTLLKMAQPIKVVVTGAAGQIAYSLLYQIAKGDVFGDKQPIILHLLDIPPMMGVLEGVVMELADCALPLIHGVVPTADPAVAFKDVEAAFLVGAMPRKQGMERKDLLSANVKIFKVQGQALDQHAKKTVKVLVVGNPANTNALVCSRYAPSIPRENFSAMTRLDQNRAQANIAARLGVNIADVKNVIIWGNHSSTQYPDVKHATVTKGGVSKNVYEAVNDEAFLKGDFVSTIQTRGAAVIAARKMSSAMSAAKAAGDHMKSIWQGTDSGEWVSMGVVSDGSYGVPADIVYSFPVTIKDKKWTIVQGLPIDDFARSKMDLTGKELLEEREEALAVCQD</sequence>
<dbReference type="KEGG" id="foc:113214741"/>
<dbReference type="NCBIfam" id="TIGR01758">
    <property type="entry name" value="MDH_euk_cyt"/>
    <property type="match status" value="1"/>
</dbReference>
<dbReference type="InterPro" id="IPR010945">
    <property type="entry name" value="Malate_DH_type2"/>
</dbReference>
<dbReference type="RefSeq" id="XP_026289991.1">
    <property type="nucleotide sequence ID" value="XM_026434206.1"/>
</dbReference>
<gene>
    <name evidence="9" type="primary">LOC113214741</name>
</gene>
<organism evidence="8 9">
    <name type="scientific">Frankliniella occidentalis</name>
    <name type="common">Western flower thrips</name>
    <name type="synonym">Euthrips occidentalis</name>
    <dbReference type="NCBI Taxonomy" id="133901"/>
    <lineage>
        <taxon>Eukaryota</taxon>
        <taxon>Metazoa</taxon>
        <taxon>Ecdysozoa</taxon>
        <taxon>Arthropoda</taxon>
        <taxon>Hexapoda</taxon>
        <taxon>Insecta</taxon>
        <taxon>Pterygota</taxon>
        <taxon>Neoptera</taxon>
        <taxon>Paraneoptera</taxon>
        <taxon>Thysanoptera</taxon>
        <taxon>Terebrantia</taxon>
        <taxon>Thripoidea</taxon>
        <taxon>Thripidae</taxon>
        <taxon>Frankliniella</taxon>
    </lineage>
</organism>
<dbReference type="OrthoDB" id="4069699at2759"/>
<keyword evidence="5" id="KW-0520">NAD</keyword>
<dbReference type="GO" id="GO:0006108">
    <property type="term" value="P:malate metabolic process"/>
    <property type="evidence" value="ECO:0007669"/>
    <property type="project" value="InterPro"/>
</dbReference>
<name>A0A6J1TGN1_FRAOC</name>
<keyword evidence="8" id="KW-1185">Reference proteome</keyword>
<dbReference type="FunFam" id="3.40.50.720:FF:000010">
    <property type="entry name" value="Malate dehydrogenase"/>
    <property type="match status" value="1"/>
</dbReference>
<accession>A0A6J1TGN1</accession>
<dbReference type="NCBIfam" id="TIGR01759">
    <property type="entry name" value="MalateDH-SF1"/>
    <property type="match status" value="1"/>
</dbReference>
<evidence type="ECO:0000313" key="9">
    <source>
        <dbReference type="RefSeq" id="XP_026289991.1"/>
    </source>
</evidence>
<evidence type="ECO:0000256" key="2">
    <source>
        <dbReference type="ARBA" id="ARBA00012995"/>
    </source>
</evidence>
<dbReference type="PANTHER" id="PTHR23382">
    <property type="entry name" value="MALATE DEHYDROGENASE"/>
    <property type="match status" value="1"/>
</dbReference>
<dbReference type="SUPFAM" id="SSF51735">
    <property type="entry name" value="NAD(P)-binding Rossmann-fold domains"/>
    <property type="match status" value="1"/>
</dbReference>
<evidence type="ECO:0000259" key="7">
    <source>
        <dbReference type="Pfam" id="PF02866"/>
    </source>
</evidence>
<feature type="domain" description="Lactate/malate dehydrogenase N-terminal" evidence="6">
    <location>
        <begin position="80"/>
        <end position="227"/>
    </location>
</feature>
<dbReference type="Gene3D" id="3.90.110.10">
    <property type="entry name" value="Lactate dehydrogenase/glycoside hydrolase, family 4, C-terminal"/>
    <property type="match status" value="1"/>
</dbReference>
<dbReference type="PROSITE" id="PS00068">
    <property type="entry name" value="MDH"/>
    <property type="match status" value="1"/>
</dbReference>
<dbReference type="GeneID" id="113214741"/>
<keyword evidence="4" id="KW-0560">Oxidoreductase</keyword>
<dbReference type="FunFam" id="3.90.110.10:FF:000002">
    <property type="entry name" value="Malate dehydrogenase"/>
    <property type="match status" value="1"/>
</dbReference>
<evidence type="ECO:0000256" key="5">
    <source>
        <dbReference type="ARBA" id="ARBA00023027"/>
    </source>
</evidence>
<dbReference type="InterPro" id="IPR001252">
    <property type="entry name" value="Malate_DH_AS"/>
</dbReference>
<evidence type="ECO:0000259" key="6">
    <source>
        <dbReference type="Pfam" id="PF00056"/>
    </source>
</evidence>
<dbReference type="Gene3D" id="3.40.50.720">
    <property type="entry name" value="NAD(P)-binding Rossmann-like Domain"/>
    <property type="match status" value="1"/>
</dbReference>
<dbReference type="HAMAP" id="MF_01517">
    <property type="entry name" value="Malate_dehydrog_2"/>
    <property type="match status" value="1"/>
</dbReference>
<feature type="domain" description="Lactate/malate dehydrogenase C-terminal" evidence="7">
    <location>
        <begin position="231"/>
        <end position="403"/>
    </location>
</feature>
<proteinExistence type="inferred from homology"/>
<reference evidence="9" key="1">
    <citation type="submission" date="2025-08" db="UniProtKB">
        <authorList>
            <consortium name="RefSeq"/>
        </authorList>
    </citation>
    <scope>IDENTIFICATION</scope>
    <source>
        <tissue evidence="9">Whole organism</tissue>
    </source>
</reference>
<dbReference type="InterPro" id="IPR036291">
    <property type="entry name" value="NAD(P)-bd_dom_sf"/>
</dbReference>
<dbReference type="GO" id="GO:0030060">
    <property type="term" value="F:L-malate dehydrogenase (NAD+) activity"/>
    <property type="evidence" value="ECO:0007669"/>
    <property type="project" value="UniProtKB-EC"/>
</dbReference>
<comment type="similarity">
    <text evidence="1">Belongs to the LDH/MDH superfamily. MDH type 2 family.</text>
</comment>
<dbReference type="EC" id="1.1.1.37" evidence="2"/>
<dbReference type="Pfam" id="PF02866">
    <property type="entry name" value="Ldh_1_C"/>
    <property type="match status" value="1"/>
</dbReference>
<dbReference type="NCBIfam" id="NF003916">
    <property type="entry name" value="PRK05442.1"/>
    <property type="match status" value="1"/>
</dbReference>
<dbReference type="InterPro" id="IPR022383">
    <property type="entry name" value="Lactate/malate_DH_C"/>
</dbReference>
<evidence type="ECO:0000313" key="8">
    <source>
        <dbReference type="Proteomes" id="UP000504606"/>
    </source>
</evidence>
<dbReference type="CDD" id="cd01336">
    <property type="entry name" value="MDH_cytoplasmic_cytosolic"/>
    <property type="match status" value="1"/>
</dbReference>
<protein>
    <recommendedName>
        <fullName evidence="3">Malate dehydrogenase, cytoplasmic</fullName>
        <ecNumber evidence="2">1.1.1.37</ecNumber>
    </recommendedName>
</protein>